<dbReference type="AlphaFoldDB" id="A0A9P1IJT7"/>
<accession>A0A9P1IJT7</accession>
<proteinExistence type="predicted"/>
<comment type="caution">
    <text evidence="1">The sequence shown here is derived from an EMBL/GenBank/DDBJ whole genome shotgun (WGS) entry which is preliminary data.</text>
</comment>
<dbReference type="EMBL" id="CANHGI010000003">
    <property type="protein sequence ID" value="CAI5445920.1"/>
    <property type="molecule type" value="Genomic_DNA"/>
</dbReference>
<protein>
    <submittedName>
        <fullName evidence="1">Uncharacterized protein</fullName>
    </submittedName>
</protein>
<keyword evidence="2" id="KW-1185">Reference proteome</keyword>
<evidence type="ECO:0000313" key="2">
    <source>
        <dbReference type="Proteomes" id="UP001152747"/>
    </source>
</evidence>
<dbReference type="OrthoDB" id="10607019at2759"/>
<reference evidence="1" key="1">
    <citation type="submission" date="2022-11" db="EMBL/GenBank/DDBJ databases">
        <authorList>
            <person name="Kikuchi T."/>
        </authorList>
    </citation>
    <scope>NUCLEOTIDE SEQUENCE</scope>
    <source>
        <strain evidence="1">PS1010</strain>
    </source>
</reference>
<evidence type="ECO:0000313" key="1">
    <source>
        <dbReference type="EMBL" id="CAI5445920.1"/>
    </source>
</evidence>
<gene>
    <name evidence="1" type="ORF">CAMP_LOCUS8557</name>
</gene>
<name>A0A9P1IJT7_9PELO</name>
<organism evidence="1 2">
    <name type="scientific">Caenorhabditis angaria</name>
    <dbReference type="NCBI Taxonomy" id="860376"/>
    <lineage>
        <taxon>Eukaryota</taxon>
        <taxon>Metazoa</taxon>
        <taxon>Ecdysozoa</taxon>
        <taxon>Nematoda</taxon>
        <taxon>Chromadorea</taxon>
        <taxon>Rhabditida</taxon>
        <taxon>Rhabditina</taxon>
        <taxon>Rhabditomorpha</taxon>
        <taxon>Rhabditoidea</taxon>
        <taxon>Rhabditidae</taxon>
        <taxon>Peloderinae</taxon>
        <taxon>Caenorhabditis</taxon>
    </lineage>
</organism>
<dbReference type="Proteomes" id="UP001152747">
    <property type="component" value="Unassembled WGS sequence"/>
</dbReference>
<sequence>MTTKIQKIEKRIKHKKNELLLDIRPIMDDLADEFDNKIPYLKFVEVFNSRTNTEFEKRHNGLKKYLKNWELSQVFQDVPHETLRYDLYENDNKDKFIVIQNLPEGMKRVGTVLPKKKRRRATVMPQGGCFPVDAEDKRNSWEILNGKTVVFTVPCWPGVSAEFRANNQNLYEEFLNISSPKKKVSESIYLAEKWWSSEIQKLPQILYIVSKLEIFKLTSLDQSIAEVFPSEWAGHSKNFGINYGVFGISKSKLVELNLIVRCDAENANMFTKNEIIRSCKFEPINNEITSLLYDFAENYRSCSIERANKMLLDNMTSWRNRDPRDRTLEIRQVLRNNDDESYPTSFFIQIFFFQIFDYAQNGDEYSAAKYKDIIFVPLYFSSSYR</sequence>